<evidence type="ECO:0000313" key="2">
    <source>
        <dbReference type="EMBL" id="KAK3384039.1"/>
    </source>
</evidence>
<dbReference type="AlphaFoldDB" id="A0AAE0TYG3"/>
<comment type="caution">
    <text evidence="2">The sequence shown here is derived from an EMBL/GenBank/DDBJ whole genome shotgun (WGS) entry which is preliminary data.</text>
</comment>
<proteinExistence type="predicted"/>
<gene>
    <name evidence="2" type="ORF">B0T24DRAFT_588642</name>
</gene>
<name>A0AAE0TYG3_9PEZI</name>
<keyword evidence="3" id="KW-1185">Reference proteome</keyword>
<feature type="transmembrane region" description="Helical" evidence="1">
    <location>
        <begin position="313"/>
        <end position="342"/>
    </location>
</feature>
<evidence type="ECO:0000256" key="1">
    <source>
        <dbReference type="SAM" id="Phobius"/>
    </source>
</evidence>
<dbReference type="EMBL" id="JAULSN010000001">
    <property type="protein sequence ID" value="KAK3384039.1"/>
    <property type="molecule type" value="Genomic_DNA"/>
</dbReference>
<keyword evidence="1" id="KW-1133">Transmembrane helix</keyword>
<dbReference type="Proteomes" id="UP001287356">
    <property type="component" value="Unassembled WGS sequence"/>
</dbReference>
<reference evidence="2" key="2">
    <citation type="submission" date="2023-06" db="EMBL/GenBank/DDBJ databases">
        <authorList>
            <consortium name="Lawrence Berkeley National Laboratory"/>
            <person name="Haridas S."/>
            <person name="Hensen N."/>
            <person name="Bonometti L."/>
            <person name="Westerberg I."/>
            <person name="Brannstrom I.O."/>
            <person name="Guillou S."/>
            <person name="Cros-Aarteil S."/>
            <person name="Calhoun S."/>
            <person name="Kuo A."/>
            <person name="Mondo S."/>
            <person name="Pangilinan J."/>
            <person name="Riley R."/>
            <person name="Labutti K."/>
            <person name="Andreopoulos B."/>
            <person name="Lipzen A."/>
            <person name="Chen C."/>
            <person name="Yanf M."/>
            <person name="Daum C."/>
            <person name="Ng V."/>
            <person name="Clum A."/>
            <person name="Steindorff A."/>
            <person name="Ohm R."/>
            <person name="Martin F."/>
            <person name="Silar P."/>
            <person name="Natvig D."/>
            <person name="Lalanne C."/>
            <person name="Gautier V."/>
            <person name="Ament-Velasquez S.L."/>
            <person name="Kruys A."/>
            <person name="Hutchinson M.I."/>
            <person name="Powell A.J."/>
            <person name="Barry K."/>
            <person name="Miller A.N."/>
            <person name="Grigoriev I.V."/>
            <person name="Debuchy R."/>
            <person name="Gladieux P."/>
            <person name="Thoren M.H."/>
            <person name="Johannesson H."/>
        </authorList>
    </citation>
    <scope>NUCLEOTIDE SEQUENCE</scope>
    <source>
        <strain evidence="2">CBS 958.72</strain>
    </source>
</reference>
<evidence type="ECO:0000313" key="3">
    <source>
        <dbReference type="Proteomes" id="UP001287356"/>
    </source>
</evidence>
<sequence>MTDIADTIWGRLADAEGIRKRDESLEGYLSYCEREVEFARRGTLTAREDLIEAIECLKSRPSEPRANFKEGRSEPLPLPLAVRLMYGTACLSPGTVGGDIFRPIWKESETLASYMKRIYPRSTDAVLDSRTVRVHKLSMSYLASFATVDLRWTNQLTDHLILLKGDGWKSLYLFRHPAFLRHSLQLLGGNNPDLDYSTAQALSLGCLPPGLLRETLMTYDLLFPDAGDGQSRSILEREVARHQLDPSFLEPSRLQAEHHNNYRDALDPADVRSLYEKYSYWGDRLYDLWKEADDPTPVTAVERWSEARRNPRFTYWCTVVSVSIAIAFGMAATALGAIQVWISYCGWVDDPTKPLCRT</sequence>
<accession>A0AAE0TYG3</accession>
<protein>
    <submittedName>
        <fullName evidence="2">Uncharacterized protein</fullName>
    </submittedName>
</protein>
<organism evidence="2 3">
    <name type="scientific">Lasiosphaeria ovina</name>
    <dbReference type="NCBI Taxonomy" id="92902"/>
    <lineage>
        <taxon>Eukaryota</taxon>
        <taxon>Fungi</taxon>
        <taxon>Dikarya</taxon>
        <taxon>Ascomycota</taxon>
        <taxon>Pezizomycotina</taxon>
        <taxon>Sordariomycetes</taxon>
        <taxon>Sordariomycetidae</taxon>
        <taxon>Sordariales</taxon>
        <taxon>Lasiosphaeriaceae</taxon>
        <taxon>Lasiosphaeria</taxon>
    </lineage>
</organism>
<keyword evidence="1" id="KW-0472">Membrane</keyword>
<reference evidence="2" key="1">
    <citation type="journal article" date="2023" name="Mol. Phylogenet. Evol.">
        <title>Genome-scale phylogeny and comparative genomics of the fungal order Sordariales.</title>
        <authorList>
            <person name="Hensen N."/>
            <person name="Bonometti L."/>
            <person name="Westerberg I."/>
            <person name="Brannstrom I.O."/>
            <person name="Guillou S."/>
            <person name="Cros-Aarteil S."/>
            <person name="Calhoun S."/>
            <person name="Haridas S."/>
            <person name="Kuo A."/>
            <person name="Mondo S."/>
            <person name="Pangilinan J."/>
            <person name="Riley R."/>
            <person name="LaButti K."/>
            <person name="Andreopoulos B."/>
            <person name="Lipzen A."/>
            <person name="Chen C."/>
            <person name="Yan M."/>
            <person name="Daum C."/>
            <person name="Ng V."/>
            <person name="Clum A."/>
            <person name="Steindorff A."/>
            <person name="Ohm R.A."/>
            <person name="Martin F."/>
            <person name="Silar P."/>
            <person name="Natvig D.O."/>
            <person name="Lalanne C."/>
            <person name="Gautier V."/>
            <person name="Ament-Velasquez S.L."/>
            <person name="Kruys A."/>
            <person name="Hutchinson M.I."/>
            <person name="Powell A.J."/>
            <person name="Barry K."/>
            <person name="Miller A.N."/>
            <person name="Grigoriev I.V."/>
            <person name="Debuchy R."/>
            <person name="Gladieux P."/>
            <person name="Hiltunen Thoren M."/>
            <person name="Johannesson H."/>
        </authorList>
    </citation>
    <scope>NUCLEOTIDE SEQUENCE</scope>
    <source>
        <strain evidence="2">CBS 958.72</strain>
    </source>
</reference>
<keyword evidence="1" id="KW-0812">Transmembrane</keyword>